<reference evidence="3" key="2">
    <citation type="submission" date="2017-11" db="EMBL/GenBank/DDBJ databases">
        <title>Candida auris genome assembly and annotation.</title>
        <authorList>
            <person name="Munoz J.F."/>
            <person name="Gade L.G."/>
            <person name="Chow N.A."/>
            <person name="Litvintseva A.P."/>
            <person name="Loparev V.N."/>
            <person name="Cuomo C.A."/>
        </authorList>
    </citation>
    <scope>NUCLEOTIDE SEQUENCE</scope>
    <source>
        <strain evidence="3">B8441</strain>
    </source>
</reference>
<keyword evidence="4" id="KW-1185">Reference proteome</keyword>
<dbReference type="VEuPathDB" id="FungiDB:CJJ09_003217"/>
<dbReference type="AlphaFoldDB" id="A0A2H0ZXQ5"/>
<comment type="caution">
    <text evidence="3">The sequence shown here is derived from an EMBL/GenBank/DDBJ whole genome shotgun (WGS) entry which is preliminary data.</text>
</comment>
<dbReference type="EMBL" id="PEKT02000005">
    <property type="protein sequence ID" value="PIS54983.1"/>
    <property type="molecule type" value="Genomic_DNA"/>
</dbReference>
<organism evidence="3">
    <name type="scientific">Candidozyma auris</name>
    <name type="common">Yeast</name>
    <name type="synonym">Candida auris</name>
    <dbReference type="NCBI Taxonomy" id="498019"/>
    <lineage>
        <taxon>Eukaryota</taxon>
        <taxon>Fungi</taxon>
        <taxon>Dikarya</taxon>
        <taxon>Ascomycota</taxon>
        <taxon>Saccharomycotina</taxon>
        <taxon>Pichiomycetes</taxon>
        <taxon>Metschnikowiaceae</taxon>
        <taxon>Candidozyma</taxon>
    </lineage>
</organism>
<keyword evidence="1" id="KW-1133">Transmembrane helix</keyword>
<dbReference type="EMBL" id="PEKT03000003">
    <property type="protein sequence ID" value="KAK8440108.1"/>
    <property type="molecule type" value="Genomic_DNA"/>
</dbReference>
<dbReference type="VEuPathDB" id="FungiDB:QG37_00392"/>
<sequence length="89" mass="9885">MYRLASNSLRSAARLYSTAAPAPPTKKIGAFRGGFVGFLLGVSVAGTASYYYLLEEYNRNTKIVMLDVISLRESLDALEKHIKNLEEKK</sequence>
<evidence type="ECO:0000313" key="4">
    <source>
        <dbReference type="Proteomes" id="UP000230249"/>
    </source>
</evidence>
<reference evidence="2" key="4">
    <citation type="submission" date="2024-03" db="EMBL/GenBank/DDBJ databases">
        <title>Improved genome assembly of Candida auris strain B8441 and annotation of B11205.</title>
        <authorList>
            <person name="Cauldron N.C."/>
            <person name="Shea T."/>
            <person name="Cuomo C.A."/>
        </authorList>
    </citation>
    <scope>NUCLEOTIDE SEQUENCE</scope>
    <source>
        <strain evidence="2">B8441</strain>
    </source>
</reference>
<evidence type="ECO:0000256" key="1">
    <source>
        <dbReference type="SAM" id="Phobius"/>
    </source>
</evidence>
<dbReference type="VEuPathDB" id="FungiDB:CJJ07_002228"/>
<dbReference type="PANTHER" id="PTHR37849">
    <property type="entry name" value="YALI0E11605P"/>
    <property type="match status" value="1"/>
</dbReference>
<dbReference type="VEuPathDB" id="FungiDB:B9J08_002132"/>
<keyword evidence="1" id="KW-0472">Membrane</keyword>
<keyword evidence="1" id="KW-0812">Transmembrane</keyword>
<reference evidence="3 4" key="1">
    <citation type="journal article" date="2017" name="Clin. Infect. Dis.">
        <title>Simultaneous emergence of multidrug-resistant Candida auris on 3 continents confirmed by whole-genome sequencing and epidemiological analyses.</title>
        <authorList>
            <person name="Lockhart S.R."/>
            <person name="Etienne K.A."/>
            <person name="Vallabhaneni S."/>
            <person name="Farooqi J."/>
            <person name="Chowdhary A."/>
            <person name="Govender N.P."/>
            <person name="Colombo A.L."/>
            <person name="Calvo B."/>
            <person name="Cuomo C.A."/>
            <person name="Desjardins C.A."/>
            <person name="Berkow E.L."/>
            <person name="Castanheira M."/>
            <person name="Magobo R.E."/>
            <person name="Jabeen K."/>
            <person name="Asghar R.J."/>
            <person name="Meis J.F."/>
            <person name="Jackson B."/>
            <person name="Chiller T."/>
            <person name="Litvintseva A.P."/>
        </authorList>
    </citation>
    <scope>NUCLEOTIDE SEQUENCE [LARGE SCALE GENOMIC DNA]</scope>
    <source>
        <strain evidence="3 4">B8441</strain>
    </source>
</reference>
<dbReference type="OrthoDB" id="5331396at2759"/>
<dbReference type="PANTHER" id="PTHR37849:SF1">
    <property type="entry name" value="YALI0E11605P"/>
    <property type="match status" value="1"/>
</dbReference>
<proteinExistence type="predicted"/>
<protein>
    <submittedName>
        <fullName evidence="3">Uncharacterized protein</fullName>
    </submittedName>
</protein>
<name>A0A2H0ZXQ5_CANAR</name>
<evidence type="ECO:0000313" key="2">
    <source>
        <dbReference type="EMBL" id="KAK8440108.1"/>
    </source>
</evidence>
<evidence type="ECO:0000313" key="3">
    <source>
        <dbReference type="EMBL" id="PIS54983.1"/>
    </source>
</evidence>
<feature type="transmembrane region" description="Helical" evidence="1">
    <location>
        <begin position="33"/>
        <end position="53"/>
    </location>
</feature>
<gene>
    <name evidence="3" type="ORF">B9J08_002132</name>
    <name evidence="2" type="ORF">B9J08_03205</name>
</gene>
<dbReference type="VEuPathDB" id="FungiDB:CJI97_002323"/>
<dbReference type="VEuPathDB" id="FungiDB:CJI96_0002805"/>
<reference evidence="2 4" key="3">
    <citation type="journal article" date="2018" name="Nat. Commun.">
        <title>Genomic insights into multidrug-resistance, mating and virulence in Candida auris and related emerging species.</title>
        <authorList>
            <person name="Munoz J.F."/>
            <person name="Gade L."/>
            <person name="Chow N.A."/>
            <person name="Loparev V.N."/>
            <person name="Juieng P."/>
            <person name="Berkow E.L."/>
            <person name="Farrer R.A."/>
            <person name="Litvintseva A.P."/>
            <person name="Cuomo C.A."/>
        </authorList>
    </citation>
    <scope>GENOME REANNOTATION</scope>
    <source>
        <strain evidence="2 4">B8441</strain>
    </source>
</reference>
<accession>A0A2H0ZXQ5</accession>
<dbReference type="Proteomes" id="UP000230249">
    <property type="component" value="Unassembled WGS sequence"/>
</dbReference>
<dbReference type="OMA" id="YRIANNV"/>